<evidence type="ECO:0000259" key="1">
    <source>
        <dbReference type="Pfam" id="PF00551"/>
    </source>
</evidence>
<dbReference type="InterPro" id="IPR036477">
    <property type="entry name" value="Formyl_transf_N_sf"/>
</dbReference>
<dbReference type="AlphaFoldDB" id="A0A5S3V1F9"/>
<evidence type="ECO:0000313" key="3">
    <source>
        <dbReference type="Proteomes" id="UP000305729"/>
    </source>
</evidence>
<feature type="domain" description="Formyl transferase N-terminal" evidence="1">
    <location>
        <begin position="71"/>
        <end position="163"/>
    </location>
</feature>
<dbReference type="SUPFAM" id="SSF53328">
    <property type="entry name" value="Formyltransferase"/>
    <property type="match status" value="1"/>
</dbReference>
<name>A0A5S3V1F9_9GAMM</name>
<dbReference type="CDD" id="cd08369">
    <property type="entry name" value="FMT_core"/>
    <property type="match status" value="1"/>
</dbReference>
<dbReference type="PANTHER" id="PTHR11138">
    <property type="entry name" value="METHIONYL-TRNA FORMYLTRANSFERASE"/>
    <property type="match status" value="1"/>
</dbReference>
<evidence type="ECO:0000313" key="2">
    <source>
        <dbReference type="EMBL" id="QPB84645.1"/>
    </source>
</evidence>
<dbReference type="RefSeq" id="WP_138537452.1">
    <property type="nucleotide sequence ID" value="NZ_CP045429.1"/>
</dbReference>
<dbReference type="Pfam" id="PF00551">
    <property type="entry name" value="Formyl_trans_N"/>
    <property type="match status" value="1"/>
</dbReference>
<dbReference type="PANTHER" id="PTHR11138:SF5">
    <property type="entry name" value="METHIONYL-TRNA FORMYLTRANSFERASE, MITOCHONDRIAL"/>
    <property type="match status" value="1"/>
</dbReference>
<protein>
    <recommendedName>
        <fullName evidence="1">Formyl transferase N-terminal domain-containing protein</fullName>
    </recommendedName>
</protein>
<dbReference type="Gene3D" id="3.40.50.12230">
    <property type="match status" value="1"/>
</dbReference>
<dbReference type="Proteomes" id="UP000305729">
    <property type="component" value="Chromosome 1"/>
</dbReference>
<gene>
    <name evidence="2" type="ORF">CWC22_017330</name>
</gene>
<dbReference type="GO" id="GO:0004479">
    <property type="term" value="F:methionyl-tRNA formyltransferase activity"/>
    <property type="evidence" value="ECO:0007669"/>
    <property type="project" value="TreeGrafter"/>
</dbReference>
<reference evidence="2 3" key="1">
    <citation type="submission" date="2019-10" db="EMBL/GenBank/DDBJ databases">
        <title>Pseudoalteromonas rubra S4059.</title>
        <authorList>
            <person name="Paulsen S."/>
            <person name="Wang X."/>
        </authorList>
    </citation>
    <scope>NUCLEOTIDE SEQUENCE [LARGE SCALE GENOMIC DNA]</scope>
    <source>
        <strain evidence="2 3">S4059</strain>
    </source>
</reference>
<sequence>MKKVVIFGDLPIATKVAKFISQHDGCEISAVVIGNENPTNNDPWDDELLLEYARAKSIPILSLDELKKTEQSFDLGISCRFSKIIKKEIIDRFGVGIVNFHGGLLPEFGGLYSTVHTIISGSNIGGGTLHWIDEGIDTGNILKRCEFKVQNSDTGYDLFVKTQVALLEGFIEIFESILNGTAIETPLSELIEKGYVSRYYNKDSLNGLRYINLENIDSDASLRIIKAFTFKDYPSAYTKIGNSKIKLSYEKTDDPVSL</sequence>
<dbReference type="EMBL" id="CP045429">
    <property type="protein sequence ID" value="QPB84645.1"/>
    <property type="molecule type" value="Genomic_DNA"/>
</dbReference>
<dbReference type="GO" id="GO:0005829">
    <property type="term" value="C:cytosol"/>
    <property type="evidence" value="ECO:0007669"/>
    <property type="project" value="TreeGrafter"/>
</dbReference>
<dbReference type="InterPro" id="IPR002376">
    <property type="entry name" value="Formyl_transf_N"/>
</dbReference>
<accession>A0A5S3V1F9</accession>
<organism evidence="2 3">
    <name type="scientific">Pseudoalteromonas rubra</name>
    <dbReference type="NCBI Taxonomy" id="43658"/>
    <lineage>
        <taxon>Bacteria</taxon>
        <taxon>Pseudomonadati</taxon>
        <taxon>Pseudomonadota</taxon>
        <taxon>Gammaproteobacteria</taxon>
        <taxon>Alteromonadales</taxon>
        <taxon>Pseudoalteromonadaceae</taxon>
        <taxon>Pseudoalteromonas</taxon>
    </lineage>
</organism>
<proteinExistence type="predicted"/>